<accession>A0A7W8JZX5</accession>
<protein>
    <recommendedName>
        <fullName evidence="3">DUF4394 domain-containing protein</fullName>
    </recommendedName>
</protein>
<keyword evidence="2" id="KW-1185">Reference proteome</keyword>
<reference evidence="1 2" key="1">
    <citation type="submission" date="2020-08" db="EMBL/GenBank/DDBJ databases">
        <title>Genomic Encyclopedia of Type Strains, Phase IV (KMG-IV): sequencing the most valuable type-strain genomes for metagenomic binning, comparative biology and taxonomic classification.</title>
        <authorList>
            <person name="Goeker M."/>
        </authorList>
    </citation>
    <scope>NUCLEOTIDE SEQUENCE [LARGE SCALE GENOMIC DNA]</scope>
    <source>
        <strain evidence="1 2">DSM 27939</strain>
    </source>
</reference>
<evidence type="ECO:0000313" key="1">
    <source>
        <dbReference type="EMBL" id="MBB5366282.1"/>
    </source>
</evidence>
<comment type="caution">
    <text evidence="1">The sequence shown here is derived from an EMBL/GenBank/DDBJ whole genome shotgun (WGS) entry which is preliminary data.</text>
</comment>
<dbReference type="EMBL" id="JACHFL010000034">
    <property type="protein sequence ID" value="MBB5366282.1"/>
    <property type="molecule type" value="Genomic_DNA"/>
</dbReference>
<name>A0A7W8JZX5_9DEIO</name>
<dbReference type="AlphaFoldDB" id="A0A7W8JZX5"/>
<gene>
    <name evidence="1" type="ORF">HNQ08_005411</name>
</gene>
<evidence type="ECO:0000313" key="2">
    <source>
        <dbReference type="Proteomes" id="UP000552709"/>
    </source>
</evidence>
<dbReference type="RefSeq" id="WP_184138187.1">
    <property type="nucleotide sequence ID" value="NZ_JACHFL010000034.1"/>
</dbReference>
<dbReference type="Proteomes" id="UP000552709">
    <property type="component" value="Unassembled WGS sequence"/>
</dbReference>
<sequence length="110" mass="11350">MTFSNLVRINLSDGAVNSMDALGTSENINALDADGTGNLYGTVRPIVGASVSLARIDPLMGKATVIGGTDKTDVFALTFQGSVLYGLAGSGQVLTLNTSTEPRRCCARPV</sequence>
<organism evidence="1 2">
    <name type="scientific">Deinococcus humi</name>
    <dbReference type="NCBI Taxonomy" id="662880"/>
    <lineage>
        <taxon>Bacteria</taxon>
        <taxon>Thermotogati</taxon>
        <taxon>Deinococcota</taxon>
        <taxon>Deinococci</taxon>
        <taxon>Deinococcales</taxon>
        <taxon>Deinococcaceae</taxon>
        <taxon>Deinococcus</taxon>
    </lineage>
</organism>
<evidence type="ECO:0008006" key="3">
    <source>
        <dbReference type="Google" id="ProtNLM"/>
    </source>
</evidence>
<proteinExistence type="predicted"/>